<sequence>MSIIERDRASEDFHSKKCATLKRATIYTAQTLKGGDVEMEEKVNIRSAKRFNHTSIVPRFDYDV</sequence>
<organism evidence="1 2">
    <name type="scientific">Shewanella gelidii</name>
    <dbReference type="NCBI Taxonomy" id="1642821"/>
    <lineage>
        <taxon>Bacteria</taxon>
        <taxon>Pseudomonadati</taxon>
        <taxon>Pseudomonadota</taxon>
        <taxon>Gammaproteobacteria</taxon>
        <taxon>Alteromonadales</taxon>
        <taxon>Shewanellaceae</taxon>
        <taxon>Shewanella</taxon>
    </lineage>
</organism>
<reference evidence="1" key="2">
    <citation type="submission" date="2020-09" db="EMBL/GenBank/DDBJ databases">
        <authorList>
            <person name="Sun Q."/>
            <person name="Ohkuma M."/>
        </authorList>
    </citation>
    <scope>NUCLEOTIDE SEQUENCE</scope>
    <source>
        <strain evidence="1">JCM 30804</strain>
    </source>
</reference>
<protein>
    <submittedName>
        <fullName evidence="1">Uncharacterized protein</fullName>
    </submittedName>
</protein>
<dbReference type="Proteomes" id="UP000613743">
    <property type="component" value="Unassembled WGS sequence"/>
</dbReference>
<dbReference type="AlphaFoldDB" id="A0A917JJF0"/>
<keyword evidence="2" id="KW-1185">Reference proteome</keyword>
<gene>
    <name evidence="1" type="ORF">GCM10009332_05690</name>
</gene>
<accession>A0A917JJF0</accession>
<reference evidence="1" key="1">
    <citation type="journal article" date="2014" name="Int. J. Syst. Evol. Microbiol.">
        <title>Complete genome sequence of Corynebacterium casei LMG S-19264T (=DSM 44701T), isolated from a smear-ripened cheese.</title>
        <authorList>
            <consortium name="US DOE Joint Genome Institute (JGI-PGF)"/>
            <person name="Walter F."/>
            <person name="Albersmeier A."/>
            <person name="Kalinowski J."/>
            <person name="Ruckert C."/>
        </authorList>
    </citation>
    <scope>NUCLEOTIDE SEQUENCE</scope>
    <source>
        <strain evidence="1">JCM 30804</strain>
    </source>
</reference>
<comment type="caution">
    <text evidence="1">The sequence shown here is derived from an EMBL/GenBank/DDBJ whole genome shotgun (WGS) entry which is preliminary data.</text>
</comment>
<name>A0A917JJF0_9GAMM</name>
<evidence type="ECO:0000313" key="1">
    <source>
        <dbReference type="EMBL" id="GGI71260.1"/>
    </source>
</evidence>
<evidence type="ECO:0000313" key="2">
    <source>
        <dbReference type="Proteomes" id="UP000613743"/>
    </source>
</evidence>
<proteinExistence type="predicted"/>
<dbReference type="EMBL" id="BMPZ01000001">
    <property type="protein sequence ID" value="GGI71260.1"/>
    <property type="molecule type" value="Genomic_DNA"/>
</dbReference>